<dbReference type="PROSITE" id="PS50011">
    <property type="entry name" value="PROTEIN_KINASE_DOM"/>
    <property type="match status" value="1"/>
</dbReference>
<dbReference type="InterPro" id="IPR011009">
    <property type="entry name" value="Kinase-like_dom_sf"/>
</dbReference>
<feature type="domain" description="Protein kinase" evidence="1">
    <location>
        <begin position="86"/>
        <end position="347"/>
    </location>
</feature>
<keyword evidence="3" id="KW-1185">Reference proteome</keyword>
<dbReference type="Gene3D" id="3.30.200.20">
    <property type="entry name" value="Phosphorylase Kinase, domain 1"/>
    <property type="match status" value="1"/>
</dbReference>
<dbReference type="OrthoDB" id="5966500at2759"/>
<dbReference type="GO" id="GO:0005524">
    <property type="term" value="F:ATP binding"/>
    <property type="evidence" value="ECO:0007669"/>
    <property type="project" value="InterPro"/>
</dbReference>
<dbReference type="GO" id="GO:0004672">
    <property type="term" value="F:protein kinase activity"/>
    <property type="evidence" value="ECO:0007669"/>
    <property type="project" value="InterPro"/>
</dbReference>
<reference evidence="2" key="1">
    <citation type="submission" date="2017-07" db="EMBL/GenBank/DDBJ databases">
        <title>Taro Niue Genome Assembly and Annotation.</title>
        <authorList>
            <person name="Atibalentja N."/>
            <person name="Keating K."/>
            <person name="Fields C.J."/>
        </authorList>
    </citation>
    <scope>NUCLEOTIDE SEQUENCE</scope>
    <source>
        <strain evidence="2">Niue_2</strain>
        <tissue evidence="2">Leaf</tissue>
    </source>
</reference>
<dbReference type="PANTHER" id="PTHR48007">
    <property type="entry name" value="LEUCINE-RICH REPEAT RECEPTOR-LIKE PROTEIN KINASE PXC1"/>
    <property type="match status" value="1"/>
</dbReference>
<comment type="caution">
    <text evidence="2">The sequence shown here is derived from an EMBL/GenBank/DDBJ whole genome shotgun (WGS) entry which is preliminary data.</text>
</comment>
<dbReference type="Pfam" id="PF07714">
    <property type="entry name" value="PK_Tyr_Ser-Thr"/>
    <property type="match status" value="1"/>
</dbReference>
<dbReference type="SUPFAM" id="SSF56112">
    <property type="entry name" value="Protein kinase-like (PK-like)"/>
    <property type="match status" value="1"/>
</dbReference>
<dbReference type="InterPro" id="IPR001245">
    <property type="entry name" value="Ser-Thr/Tyr_kinase_cat_dom"/>
</dbReference>
<gene>
    <name evidence="2" type="ORF">Taro_034029</name>
</gene>
<dbReference type="AlphaFoldDB" id="A0A843VZK8"/>
<evidence type="ECO:0000313" key="2">
    <source>
        <dbReference type="EMBL" id="MQM01276.1"/>
    </source>
</evidence>
<dbReference type="PANTHER" id="PTHR48007:SF77">
    <property type="entry name" value="PROTEIN KINASE DOMAIN-CONTAINING PROTEIN"/>
    <property type="match status" value="1"/>
</dbReference>
<evidence type="ECO:0000259" key="1">
    <source>
        <dbReference type="PROSITE" id="PS50011"/>
    </source>
</evidence>
<dbReference type="EMBL" id="NMUH01002648">
    <property type="protein sequence ID" value="MQM01276.1"/>
    <property type="molecule type" value="Genomic_DNA"/>
</dbReference>
<organism evidence="2 3">
    <name type="scientific">Colocasia esculenta</name>
    <name type="common">Wild taro</name>
    <name type="synonym">Arum esculentum</name>
    <dbReference type="NCBI Taxonomy" id="4460"/>
    <lineage>
        <taxon>Eukaryota</taxon>
        <taxon>Viridiplantae</taxon>
        <taxon>Streptophyta</taxon>
        <taxon>Embryophyta</taxon>
        <taxon>Tracheophyta</taxon>
        <taxon>Spermatophyta</taxon>
        <taxon>Magnoliopsida</taxon>
        <taxon>Liliopsida</taxon>
        <taxon>Araceae</taxon>
        <taxon>Aroideae</taxon>
        <taxon>Colocasieae</taxon>
        <taxon>Colocasia</taxon>
    </lineage>
</organism>
<dbReference type="Proteomes" id="UP000652761">
    <property type="component" value="Unassembled WGS sequence"/>
</dbReference>
<dbReference type="InterPro" id="IPR000719">
    <property type="entry name" value="Prot_kinase_dom"/>
</dbReference>
<name>A0A843VZK8_COLES</name>
<protein>
    <recommendedName>
        <fullName evidence="1">Protein kinase domain-containing protein</fullName>
    </recommendedName>
</protein>
<sequence length="364" mass="41872">MFIVRSWRLSMSTKLQFLLKRTSKRTEEKKRSSNRLEEKKIVEIFQDSHRELVAVEDNGNLDVEKQPALVFFGEENERFNIDELLNSEAELQGQSFYSSLYKVKLNSGTVFVVKRLRNLRVSTEDFKSTVTWIGNLKHPNLLPLVACHASDDDKLLIYRFQTGSLSNLLSNYAGGNRDFPWKFRLSIAYGIAKGLQYIENVSCNRNMPHGNLKPSNILLNEFEEPQISEYGMQSLIDPKWEMLYSYNGYKAPEKTLTEKADIYSYGIILLQLLTGKAVDNSCIDLPQWVKAKIREEWTGEVFDSEVNRMAGQWALPLLNIALQCVSHMPEQRPTISDTLEKIEHVIKEQDDFSFSSTSSVECSK</sequence>
<dbReference type="Gene3D" id="1.10.510.10">
    <property type="entry name" value="Transferase(Phosphotransferase) domain 1"/>
    <property type="match status" value="1"/>
</dbReference>
<proteinExistence type="predicted"/>
<accession>A0A843VZK8</accession>
<dbReference type="InterPro" id="IPR046959">
    <property type="entry name" value="PRK1-6/SRF4-like"/>
</dbReference>
<evidence type="ECO:0000313" key="3">
    <source>
        <dbReference type="Proteomes" id="UP000652761"/>
    </source>
</evidence>